<feature type="transmembrane region" description="Helical" evidence="1">
    <location>
        <begin position="372"/>
        <end position="393"/>
    </location>
</feature>
<dbReference type="RefSeq" id="WP_187735996.1">
    <property type="nucleotide sequence ID" value="NZ_CP060790.1"/>
</dbReference>
<feature type="transmembrane region" description="Helical" evidence="1">
    <location>
        <begin position="151"/>
        <end position="166"/>
    </location>
</feature>
<keyword evidence="3" id="KW-0808">Transferase</keyword>
<feature type="domain" description="Glycosyltransferase RgtA/B/C/D-like" evidence="2">
    <location>
        <begin position="78"/>
        <end position="228"/>
    </location>
</feature>
<accession>A0A7H0HEP5</accession>
<reference evidence="3 4" key="1">
    <citation type="submission" date="2020-08" db="EMBL/GenBank/DDBJ databases">
        <title>Genome sequence of Acidovorax monticola KACC 19171T.</title>
        <authorList>
            <person name="Hyun D.-W."/>
            <person name="Bae J.-W."/>
        </authorList>
    </citation>
    <scope>NUCLEOTIDE SEQUENCE [LARGE SCALE GENOMIC DNA]</scope>
    <source>
        <strain evidence="3 4">KACC 19171</strain>
    </source>
</reference>
<feature type="transmembrane region" description="Helical" evidence="1">
    <location>
        <begin position="286"/>
        <end position="307"/>
    </location>
</feature>
<feature type="transmembrane region" description="Helical" evidence="1">
    <location>
        <begin position="340"/>
        <end position="365"/>
    </location>
</feature>
<keyword evidence="1" id="KW-0812">Transmembrane</keyword>
<feature type="transmembrane region" description="Helical" evidence="1">
    <location>
        <begin position="12"/>
        <end position="29"/>
    </location>
</feature>
<evidence type="ECO:0000313" key="4">
    <source>
        <dbReference type="Proteomes" id="UP000516057"/>
    </source>
</evidence>
<name>A0A7H0HEP5_9BURK</name>
<dbReference type="EMBL" id="CP060790">
    <property type="protein sequence ID" value="QNP59011.1"/>
    <property type="molecule type" value="Genomic_DNA"/>
</dbReference>
<dbReference type="KEGG" id="amon:H9L24_19335"/>
<keyword evidence="1" id="KW-0472">Membrane</keyword>
<dbReference type="Proteomes" id="UP000516057">
    <property type="component" value="Chromosome"/>
</dbReference>
<evidence type="ECO:0000256" key="1">
    <source>
        <dbReference type="SAM" id="Phobius"/>
    </source>
</evidence>
<keyword evidence="1" id="KW-1133">Transmembrane helix</keyword>
<organism evidence="3 4">
    <name type="scientific">Paenacidovorax monticola</name>
    <dbReference type="NCBI Taxonomy" id="1926868"/>
    <lineage>
        <taxon>Bacteria</taxon>
        <taxon>Pseudomonadati</taxon>
        <taxon>Pseudomonadota</taxon>
        <taxon>Betaproteobacteria</taxon>
        <taxon>Burkholderiales</taxon>
        <taxon>Comamonadaceae</taxon>
        <taxon>Paenacidovorax</taxon>
    </lineage>
</organism>
<dbReference type="Pfam" id="PF13231">
    <property type="entry name" value="PMT_2"/>
    <property type="match status" value="1"/>
</dbReference>
<dbReference type="InterPro" id="IPR038731">
    <property type="entry name" value="RgtA/B/C-like"/>
</dbReference>
<feature type="transmembrane region" description="Helical" evidence="1">
    <location>
        <begin position="178"/>
        <end position="208"/>
    </location>
</feature>
<evidence type="ECO:0000259" key="2">
    <source>
        <dbReference type="Pfam" id="PF13231"/>
    </source>
</evidence>
<feature type="transmembrane region" description="Helical" evidence="1">
    <location>
        <begin position="125"/>
        <end position="144"/>
    </location>
</feature>
<proteinExistence type="predicted"/>
<evidence type="ECO:0000313" key="3">
    <source>
        <dbReference type="EMBL" id="QNP59011.1"/>
    </source>
</evidence>
<protein>
    <submittedName>
        <fullName evidence="3">Glycosyltransferase family 39 protein</fullName>
    </submittedName>
</protein>
<keyword evidence="4" id="KW-1185">Reference proteome</keyword>
<feature type="transmembrane region" description="Helical" evidence="1">
    <location>
        <begin position="220"/>
        <end position="245"/>
    </location>
</feature>
<feature type="transmembrane region" description="Helical" evidence="1">
    <location>
        <begin position="102"/>
        <end position="119"/>
    </location>
</feature>
<gene>
    <name evidence="3" type="ORF">H9L24_19335</name>
</gene>
<feature type="transmembrane region" description="Helical" evidence="1">
    <location>
        <begin position="314"/>
        <end position="334"/>
    </location>
</feature>
<sequence length="543" mass="60678">MNISDMPRQSSVSTGSLLLLSVLYAWILINFSCEYGRLATVIEYDDIVYFSDGLARLRIFYEKGIFDFLLDLGRNPPHSPFSTLLAAAAFAAFGIRDWAPYLANSFVVFAMLLLVRHVIRNMPSYAQMAILLFVLAPYFVMATVVEFRPDLPAGLFGAIAVFLAVTRPITETKFRDRFFLGCIFALALMTKPTASLFVIVMMLVSLGFSVYRSYSSPRGAALSSATLLAAQCVVISVILVLPYYYANWGHLTQYVKSATGSDIWVYSKDWGVKLRMYLNGVYGRQLLGGFLYVYVAAIVFFGGALIISEKRESAKVLGCLLVMVSMAWFAPTYLGMGNPFFAATFYYLLLFAVVYGFVELFDFFVKTRSARFYVYAFCAVAVVFFLSLSYATMQVSAPRSKPAHSDDSLKVSQGIFEALETDLAATARQSATIYYTATGYINNDLFTYYSNKRNKKIQLRGLFVFEADEQEWLRLLNISDYIVACDPGTGGVANENFPSGRLLGKSMALVRSRSDFAEIKSVKMSTGAYYYLFKRVENVGVSK</sequence>
<dbReference type="GO" id="GO:0016740">
    <property type="term" value="F:transferase activity"/>
    <property type="evidence" value="ECO:0007669"/>
    <property type="project" value="UniProtKB-KW"/>
</dbReference>
<dbReference type="AlphaFoldDB" id="A0A7H0HEP5"/>